<dbReference type="SUPFAM" id="SSF56235">
    <property type="entry name" value="N-terminal nucleophile aminohydrolases (Ntn hydrolases)"/>
    <property type="match status" value="1"/>
</dbReference>
<dbReference type="RefSeq" id="WP_153975025.1">
    <property type="nucleotide sequence ID" value="NZ_CP039268.1"/>
</dbReference>
<dbReference type="InterPro" id="IPR043147">
    <property type="entry name" value="Penicillin_amidase_A-knob"/>
</dbReference>
<dbReference type="Gene3D" id="1.10.1400.10">
    <property type="match status" value="1"/>
</dbReference>
<keyword evidence="3" id="KW-0865">Zymogen</keyword>
<dbReference type="InterPro" id="IPR014395">
    <property type="entry name" value="Pen/GL7ACA/AHL_acylase"/>
</dbReference>
<dbReference type="PANTHER" id="PTHR34218">
    <property type="entry name" value="PEPTIDASE S45 PENICILLIN AMIDASE"/>
    <property type="match status" value="1"/>
</dbReference>
<keyword evidence="9" id="KW-1185">Reference proteome</keyword>
<dbReference type="KEGG" id="ttp:E6P07_07450"/>
<evidence type="ECO:0000256" key="4">
    <source>
        <dbReference type="ARBA" id="ARBA00038735"/>
    </source>
</evidence>
<dbReference type="Gene3D" id="1.10.439.10">
    <property type="entry name" value="Penicillin Amidohydrolase, domain 1"/>
    <property type="match status" value="1"/>
</dbReference>
<evidence type="ECO:0000256" key="7">
    <source>
        <dbReference type="SAM" id="Phobius"/>
    </source>
</evidence>
<evidence type="ECO:0000313" key="9">
    <source>
        <dbReference type="Proteomes" id="UP000426424"/>
    </source>
</evidence>
<evidence type="ECO:0000256" key="6">
    <source>
        <dbReference type="PIRSR" id="PIRSR001227-2"/>
    </source>
</evidence>
<keyword evidence="7" id="KW-1133">Transmembrane helix</keyword>
<feature type="binding site" evidence="6">
    <location>
        <position position="338"/>
    </location>
    <ligand>
        <name>Ca(2+)</name>
        <dbReference type="ChEBI" id="CHEBI:29108"/>
    </ligand>
</feature>
<dbReference type="InterPro" id="IPR029055">
    <property type="entry name" value="Ntn_hydrolases_N"/>
</dbReference>
<dbReference type="Pfam" id="PF01804">
    <property type="entry name" value="Penicil_amidase"/>
    <property type="match status" value="1"/>
</dbReference>
<sequence length="824" mass="90284">MSKRHWYWWIPLALVFASALGTVGLILWIAKRAEPIYSGTLELAGLSRPVEVRFGPHAVPTLVASDLEDLIFAQGYVTAAERMWQMDLLRRLGGGRLAELFGQDAVAVDRFFRTLGLPLEARRALEALEASDRALLAAYAAGVNAYRERARHRLPLEYVIAGLEPAPWQPEDSLVIGAYMAWTQSFNMRAELTFLRLARRIGPERARLLFPTDAGLAPPEVPPELVAYLATTATGPSSRPGFDSAAIVPFIDLPAWPGLPPPTAASNAWLATGARTATGEALLANDPHLAFSMPGPWYELELIGPRLHVAGVSLPGVPLVLIGHNADLAWGITTAVADTQDLFIERPTPDGRAVEREGRTPEPIQVRYEAIQVRGTDPIEIAIRSTSRGVVLNDILGVRTATPMDLADPDLDALIVLRQNHDHPDQSFQAVRRLCQARTLDEARAAGLDFRHVVLNLMLAHHDGGIAWQMTGVLPQRGRGAGAFPNPGWNDDYAWRGEVPQALNPSLTDPPSGIIITANQRTIPPDHPLRVSNAWMSPHRAQRIAARIENAGPLTPESMAAIQADRISLQGRMMQSSLRRLEAEIRALDPGAWLLAERHVLDWDGDMDASSRPAAFAALLEPALFQALYGDELGEDLPYLLSLAIVAYNPLQETLRTGESAFWDDVTTPEPETPAAIWARALRKAKTALDGYGAEVRLADLRRVRFTHAFDRLPLLGDLFSVGPIGVGGSSDTVDVIKTEPQAPGKGLFGASMRVVATPADWRRTRGTLTLGQSGHRFSPYRSDQLEDWLVVRSHPWPWNGPDDAHTLGRLQLDPLDASERVER</sequence>
<dbReference type="GO" id="GO:0016811">
    <property type="term" value="F:hydrolase activity, acting on carbon-nitrogen (but not peptide) bonds, in linear amides"/>
    <property type="evidence" value="ECO:0007669"/>
    <property type="project" value="InterPro"/>
</dbReference>
<dbReference type="GO" id="GO:0017000">
    <property type="term" value="P:antibiotic biosynthetic process"/>
    <property type="evidence" value="ECO:0007669"/>
    <property type="project" value="InterPro"/>
</dbReference>
<proteinExistence type="inferred from homology"/>
<feature type="transmembrane region" description="Helical" evidence="7">
    <location>
        <begin position="6"/>
        <end position="30"/>
    </location>
</feature>
<evidence type="ECO:0000256" key="1">
    <source>
        <dbReference type="ARBA" id="ARBA00006586"/>
    </source>
</evidence>
<dbReference type="InterPro" id="IPR043146">
    <property type="entry name" value="Penicillin_amidase_N_B-knob"/>
</dbReference>
<keyword evidence="7" id="KW-0812">Transmembrane</keyword>
<feature type="binding site" evidence="6">
    <location>
        <position position="191"/>
    </location>
    <ligand>
        <name>Ca(2+)</name>
        <dbReference type="ChEBI" id="CHEBI:29108"/>
    </ligand>
</feature>
<keyword evidence="2" id="KW-0378">Hydrolase</keyword>
<feature type="binding site" evidence="6">
    <location>
        <position position="341"/>
    </location>
    <ligand>
        <name>Ca(2+)</name>
        <dbReference type="ChEBI" id="CHEBI:29108"/>
    </ligand>
</feature>
<evidence type="ECO:0000256" key="3">
    <source>
        <dbReference type="ARBA" id="ARBA00023145"/>
    </source>
</evidence>
<comment type="similarity">
    <text evidence="1">Belongs to the peptidase S45 family.</text>
</comment>
<dbReference type="GO" id="GO:0046872">
    <property type="term" value="F:metal ion binding"/>
    <property type="evidence" value="ECO:0007669"/>
    <property type="project" value="UniProtKB-KW"/>
</dbReference>
<evidence type="ECO:0000256" key="5">
    <source>
        <dbReference type="PIRSR" id="PIRSR001227-1"/>
    </source>
</evidence>
<organism evidence="8 9">
    <name type="scientific">Thermochromatium tepidum ATCC 43061</name>
    <dbReference type="NCBI Taxonomy" id="316276"/>
    <lineage>
        <taxon>Bacteria</taxon>
        <taxon>Pseudomonadati</taxon>
        <taxon>Pseudomonadota</taxon>
        <taxon>Gammaproteobacteria</taxon>
        <taxon>Chromatiales</taxon>
        <taxon>Chromatiaceae</taxon>
        <taxon>Thermochromatium</taxon>
    </lineage>
</organism>
<dbReference type="OrthoDB" id="9760084at2"/>
<accession>A0A6I6DYW0</accession>
<evidence type="ECO:0000313" key="8">
    <source>
        <dbReference type="EMBL" id="QGU32831.1"/>
    </source>
</evidence>
<protein>
    <submittedName>
        <fullName evidence="8">Penicillin acylase family protein</fullName>
    </submittedName>
</protein>
<dbReference type="InterPro" id="IPR002692">
    <property type="entry name" value="S45"/>
</dbReference>
<dbReference type="Gene3D" id="2.30.120.10">
    <property type="match status" value="1"/>
</dbReference>
<dbReference type="AlphaFoldDB" id="A0A6I6DYW0"/>
<dbReference type="PIRSF" id="PIRSF001227">
    <property type="entry name" value="Pen_acylase"/>
    <property type="match status" value="1"/>
</dbReference>
<gene>
    <name evidence="8" type="ORF">E6P07_07450</name>
</gene>
<dbReference type="PANTHER" id="PTHR34218:SF4">
    <property type="entry name" value="ACYL-HOMOSERINE LACTONE ACYLASE QUIP"/>
    <property type="match status" value="1"/>
</dbReference>
<dbReference type="Proteomes" id="UP000426424">
    <property type="component" value="Chromosome"/>
</dbReference>
<dbReference type="CDD" id="cd03747">
    <property type="entry name" value="Ntn_PGA_like"/>
    <property type="match status" value="1"/>
</dbReference>
<name>A0A6I6DYW0_THETI</name>
<keyword evidence="6" id="KW-0479">Metal-binding</keyword>
<dbReference type="EMBL" id="CP039268">
    <property type="protein sequence ID" value="QGU32831.1"/>
    <property type="molecule type" value="Genomic_DNA"/>
</dbReference>
<reference evidence="8 9" key="1">
    <citation type="submission" date="2019-12" db="EMBL/GenBank/DDBJ databases">
        <title>The complete genome of the thermophilic, anoxygenic phototrophic gammaproteobacterium Thermochromatium tepidum.</title>
        <authorList>
            <person name="Sattley W.M."/>
            <person name="Swingley W.D."/>
            <person name="Burchell B.M."/>
            <person name="Gurbani S.A."/>
            <person name="Kujawa C.M."/>
            <person name="Nuccio D.A."/>
            <person name="Schladweiler J."/>
            <person name="Shaffer K.N."/>
            <person name="Stokes L.M."/>
            <person name="Touchman J.W."/>
            <person name="Blankenship R.E."/>
            <person name="Madigan M.T."/>
        </authorList>
    </citation>
    <scope>NUCLEOTIDE SEQUENCE [LARGE SCALE GENOMIC DNA]</scope>
    <source>
        <strain evidence="8 9">ATCC 43061</strain>
    </source>
</reference>
<keyword evidence="6" id="KW-0106">Calcium</keyword>
<comment type="subunit">
    <text evidence="4">Heterodimer of an alpha subunit and a beta subunit processed from the same precursor.</text>
</comment>
<evidence type="ECO:0000256" key="2">
    <source>
        <dbReference type="ARBA" id="ARBA00022801"/>
    </source>
</evidence>
<feature type="active site" description="Nucleophile" evidence="5">
    <location>
        <position position="266"/>
    </location>
</feature>
<comment type="cofactor">
    <cofactor evidence="6">
        <name>Ca(2+)</name>
        <dbReference type="ChEBI" id="CHEBI:29108"/>
    </cofactor>
    <text evidence="6">Binds 1 Ca(2+) ion per dimer.</text>
</comment>
<dbReference type="Gene3D" id="3.60.20.10">
    <property type="entry name" value="Glutamine Phosphoribosylpyrophosphate, subunit 1, domain 1"/>
    <property type="match status" value="1"/>
</dbReference>
<dbReference type="InterPro" id="IPR023343">
    <property type="entry name" value="Penicillin_amidase_dom1"/>
</dbReference>
<keyword evidence="7" id="KW-0472">Membrane</keyword>